<feature type="transmembrane region" description="Helical" evidence="8">
    <location>
        <begin position="282"/>
        <end position="305"/>
    </location>
</feature>
<evidence type="ECO:0000256" key="4">
    <source>
        <dbReference type="ARBA" id="ARBA00022692"/>
    </source>
</evidence>
<feature type="transmembrane region" description="Helical" evidence="8">
    <location>
        <begin position="345"/>
        <end position="364"/>
    </location>
</feature>
<evidence type="ECO:0000256" key="7">
    <source>
        <dbReference type="SAM" id="MobiDB-lite"/>
    </source>
</evidence>
<proteinExistence type="predicted"/>
<feature type="transmembrane region" description="Helical" evidence="8">
    <location>
        <begin position="152"/>
        <end position="173"/>
    </location>
</feature>
<dbReference type="Gene3D" id="1.20.1720.10">
    <property type="entry name" value="Multidrug resistance protein D"/>
    <property type="match status" value="1"/>
</dbReference>
<feature type="transmembrane region" description="Helical" evidence="8">
    <location>
        <begin position="452"/>
        <end position="471"/>
    </location>
</feature>
<feature type="transmembrane region" description="Helical" evidence="8">
    <location>
        <begin position="370"/>
        <end position="392"/>
    </location>
</feature>
<dbReference type="Proteomes" id="UP000325787">
    <property type="component" value="Chromosome"/>
</dbReference>
<accession>A0A5Q0H5D8</accession>
<organism evidence="10 11">
    <name type="scientific">Saccharothrix syringae</name>
    <name type="common">Nocardiopsis syringae</name>
    <dbReference type="NCBI Taxonomy" id="103733"/>
    <lineage>
        <taxon>Bacteria</taxon>
        <taxon>Bacillati</taxon>
        <taxon>Actinomycetota</taxon>
        <taxon>Actinomycetes</taxon>
        <taxon>Pseudonocardiales</taxon>
        <taxon>Pseudonocardiaceae</taxon>
        <taxon>Saccharothrix</taxon>
    </lineage>
</organism>
<feature type="transmembrane region" description="Helical" evidence="8">
    <location>
        <begin position="62"/>
        <end position="80"/>
    </location>
</feature>
<dbReference type="InterPro" id="IPR036259">
    <property type="entry name" value="MFS_trans_sf"/>
</dbReference>
<feature type="transmembrane region" description="Helical" evidence="8">
    <location>
        <begin position="121"/>
        <end position="140"/>
    </location>
</feature>
<dbReference type="PANTHER" id="PTHR42718:SF46">
    <property type="entry name" value="BLR6921 PROTEIN"/>
    <property type="match status" value="1"/>
</dbReference>
<keyword evidence="6 8" id="KW-0472">Membrane</keyword>
<evidence type="ECO:0000313" key="11">
    <source>
        <dbReference type="Proteomes" id="UP000325787"/>
    </source>
</evidence>
<feature type="region of interest" description="Disordered" evidence="7">
    <location>
        <begin position="477"/>
        <end position="500"/>
    </location>
</feature>
<dbReference type="KEGG" id="ssyi:EKG83_29435"/>
<keyword evidence="4 8" id="KW-0812">Transmembrane</keyword>
<dbReference type="InterPro" id="IPR020846">
    <property type="entry name" value="MFS_dom"/>
</dbReference>
<feature type="transmembrane region" description="Helical" evidence="8">
    <location>
        <begin position="179"/>
        <end position="200"/>
    </location>
</feature>
<dbReference type="RefSeq" id="WP_051765387.1">
    <property type="nucleotide sequence ID" value="NZ_CP034550.1"/>
</dbReference>
<dbReference type="GO" id="GO:0022857">
    <property type="term" value="F:transmembrane transporter activity"/>
    <property type="evidence" value="ECO:0007669"/>
    <property type="project" value="InterPro"/>
</dbReference>
<gene>
    <name evidence="10" type="ORF">EKG83_29435</name>
</gene>
<feature type="transmembrane region" description="Helical" evidence="8">
    <location>
        <begin position="317"/>
        <end position="338"/>
    </location>
</feature>
<feature type="transmembrane region" description="Helical" evidence="8">
    <location>
        <begin position="23"/>
        <end position="50"/>
    </location>
</feature>
<evidence type="ECO:0000259" key="9">
    <source>
        <dbReference type="PROSITE" id="PS50850"/>
    </source>
</evidence>
<evidence type="ECO:0000256" key="6">
    <source>
        <dbReference type="ARBA" id="ARBA00023136"/>
    </source>
</evidence>
<feature type="domain" description="Major facilitator superfamily (MFS) profile" evidence="9">
    <location>
        <begin position="25"/>
        <end position="475"/>
    </location>
</feature>
<evidence type="ECO:0000313" key="10">
    <source>
        <dbReference type="EMBL" id="QFZ20962.1"/>
    </source>
</evidence>
<keyword evidence="11" id="KW-1185">Reference proteome</keyword>
<name>A0A5Q0H5D8_SACSY</name>
<dbReference type="Gene3D" id="1.20.1250.20">
    <property type="entry name" value="MFS general substrate transporter like domains"/>
    <property type="match status" value="1"/>
</dbReference>
<comment type="subcellular location">
    <subcellularLocation>
        <location evidence="1">Cell membrane</location>
        <topology evidence="1">Multi-pass membrane protein</topology>
    </subcellularLocation>
</comment>
<feature type="transmembrane region" description="Helical" evidence="8">
    <location>
        <begin position="212"/>
        <end position="231"/>
    </location>
</feature>
<evidence type="ECO:0000256" key="2">
    <source>
        <dbReference type="ARBA" id="ARBA00022448"/>
    </source>
</evidence>
<protein>
    <submittedName>
        <fullName evidence="10">MFS transporter</fullName>
    </submittedName>
</protein>
<dbReference type="PANTHER" id="PTHR42718">
    <property type="entry name" value="MAJOR FACILITATOR SUPERFAMILY MULTIDRUG TRANSPORTER MFSC"/>
    <property type="match status" value="1"/>
</dbReference>
<feature type="transmembrane region" description="Helical" evidence="8">
    <location>
        <begin position="413"/>
        <end position="432"/>
    </location>
</feature>
<dbReference type="AlphaFoldDB" id="A0A5Q0H5D8"/>
<feature type="transmembrane region" description="Helical" evidence="8">
    <location>
        <begin position="92"/>
        <end position="115"/>
    </location>
</feature>
<dbReference type="PROSITE" id="PS50850">
    <property type="entry name" value="MFS"/>
    <property type="match status" value="1"/>
</dbReference>
<sequence length="500" mass="50082">MTRKTGSGAAPGEATAGLGLRGWLTLITLCMAQFMIALDFSIVTVALPAIDRGLGFGGAADLQWVMTAFILPTAGFLLLFGRVSDLVGRRPLFILGLGIVTVFSLVAGLATAPWVLIAARAGQGVGSAMVGATALALLTASFPEGPRRDKALGVSGALLSLGFVVGTIAGGVITSGLSWRWTMLILVIMGVVVLAGAVALLDKDEERSPARLDVPGALLATTGLLALVYGISTVGESGWTSPAALVPLIAAVVLLAGFLVVEGRQEAPLAPLSILRRRTVKWGGLTGFITFGMCGGSTVLLSLYMQEVLHWSPLATGLGFIVEGVAAMVSGSLAARFISGLGTPAVLVLGLVVQGLGTAAMLLLPQDGDLVLLLVTSAALGFGHVLAVVAFIGTMTSGVPTEHTGLASGLAQTAQQVGSAVGVAVLAAVVAATTVPDAASPEAATLDGLRSALLVAAAVTFAGVLVAVLFLRGPRSGSAATPADGARSGDEVAASRPQAG</sequence>
<evidence type="ECO:0000256" key="1">
    <source>
        <dbReference type="ARBA" id="ARBA00004651"/>
    </source>
</evidence>
<dbReference type="CDD" id="cd17321">
    <property type="entry name" value="MFS_MMR_MDR_like"/>
    <property type="match status" value="1"/>
</dbReference>
<evidence type="ECO:0000256" key="5">
    <source>
        <dbReference type="ARBA" id="ARBA00022989"/>
    </source>
</evidence>
<dbReference type="EMBL" id="CP034550">
    <property type="protein sequence ID" value="QFZ20962.1"/>
    <property type="molecule type" value="Genomic_DNA"/>
</dbReference>
<keyword evidence="2" id="KW-0813">Transport</keyword>
<evidence type="ECO:0000256" key="3">
    <source>
        <dbReference type="ARBA" id="ARBA00022475"/>
    </source>
</evidence>
<dbReference type="SUPFAM" id="SSF103473">
    <property type="entry name" value="MFS general substrate transporter"/>
    <property type="match status" value="1"/>
</dbReference>
<dbReference type="GO" id="GO:0005886">
    <property type="term" value="C:plasma membrane"/>
    <property type="evidence" value="ECO:0007669"/>
    <property type="project" value="UniProtKB-SubCell"/>
</dbReference>
<feature type="transmembrane region" description="Helical" evidence="8">
    <location>
        <begin position="243"/>
        <end position="261"/>
    </location>
</feature>
<reference evidence="11" key="1">
    <citation type="journal article" date="2021" name="Curr. Microbiol.">
        <title>Complete genome of nocamycin-producing strain Saccharothrix syringae NRRL B-16468 reveals the biosynthetic potential for secondary metabolites.</title>
        <authorList>
            <person name="Mo X."/>
            <person name="Yang S."/>
        </authorList>
    </citation>
    <scope>NUCLEOTIDE SEQUENCE [LARGE SCALE GENOMIC DNA]</scope>
    <source>
        <strain evidence="11">ATCC 51364 / DSM 43886 / JCM 6844 / KCTC 9398 / NBRC 14523 / NRRL B-16468 / INA 2240</strain>
    </source>
</reference>
<keyword evidence="3" id="KW-1003">Cell membrane</keyword>
<keyword evidence="5 8" id="KW-1133">Transmembrane helix</keyword>
<dbReference type="OrthoDB" id="7375466at2"/>
<dbReference type="InterPro" id="IPR011701">
    <property type="entry name" value="MFS"/>
</dbReference>
<dbReference type="Pfam" id="PF07690">
    <property type="entry name" value="MFS_1"/>
    <property type="match status" value="1"/>
</dbReference>
<evidence type="ECO:0000256" key="8">
    <source>
        <dbReference type="SAM" id="Phobius"/>
    </source>
</evidence>